<evidence type="ECO:0000256" key="1">
    <source>
        <dbReference type="ARBA" id="ARBA00007905"/>
    </source>
</evidence>
<dbReference type="InterPro" id="IPR020471">
    <property type="entry name" value="AKR"/>
</dbReference>
<dbReference type="PANTHER" id="PTHR11732">
    <property type="entry name" value="ALDO/KETO REDUCTASE"/>
    <property type="match status" value="1"/>
</dbReference>
<dbReference type="SUPFAM" id="SSF51430">
    <property type="entry name" value="NAD(P)-linked oxidoreductase"/>
    <property type="match status" value="1"/>
</dbReference>
<dbReference type="FunFam" id="3.20.20.100:FF:000006">
    <property type="entry name" value="Aldo-keto reductase family 1 member A1"/>
    <property type="match status" value="1"/>
</dbReference>
<organism evidence="5">
    <name type="scientific">Bactrocera dorsalis</name>
    <name type="common">Oriental fruit fly</name>
    <name type="synonym">Dacus dorsalis</name>
    <dbReference type="NCBI Taxonomy" id="27457"/>
    <lineage>
        <taxon>Eukaryota</taxon>
        <taxon>Metazoa</taxon>
        <taxon>Ecdysozoa</taxon>
        <taxon>Arthropoda</taxon>
        <taxon>Hexapoda</taxon>
        <taxon>Insecta</taxon>
        <taxon>Pterygota</taxon>
        <taxon>Neoptera</taxon>
        <taxon>Endopterygota</taxon>
        <taxon>Diptera</taxon>
        <taxon>Brachycera</taxon>
        <taxon>Muscomorpha</taxon>
        <taxon>Tephritoidea</taxon>
        <taxon>Tephritidae</taxon>
        <taxon>Bactrocera</taxon>
        <taxon>Bactrocera</taxon>
    </lineage>
</organism>
<evidence type="ECO:0000313" key="5">
    <source>
        <dbReference type="EMBL" id="JAC53574.1"/>
    </source>
</evidence>
<dbReference type="AlphaFoldDB" id="A0A034WFV2"/>
<dbReference type="PROSITE" id="PS00062">
    <property type="entry name" value="ALDOKETO_REDUCTASE_2"/>
    <property type="match status" value="1"/>
</dbReference>
<dbReference type="InterPro" id="IPR036812">
    <property type="entry name" value="NAD(P)_OxRdtase_dom_sf"/>
</dbReference>
<dbReference type="PRINTS" id="PR00069">
    <property type="entry name" value="ALDKETRDTASE"/>
</dbReference>
<name>A0A034WFV2_BACDO</name>
<dbReference type="EMBL" id="GAKP01005378">
    <property type="protein sequence ID" value="JAC53574.1"/>
    <property type="molecule type" value="Transcribed_RNA"/>
</dbReference>
<evidence type="ECO:0000259" key="4">
    <source>
        <dbReference type="Pfam" id="PF00248"/>
    </source>
</evidence>
<keyword evidence="3" id="KW-0560">Oxidoreductase</keyword>
<comment type="similarity">
    <text evidence="1">Belongs to the aldo/keto reductase family.</text>
</comment>
<dbReference type="OrthoDB" id="416253at2759"/>
<dbReference type="GO" id="GO:0016491">
    <property type="term" value="F:oxidoreductase activity"/>
    <property type="evidence" value="ECO:0007669"/>
    <property type="project" value="UniProtKB-KW"/>
</dbReference>
<dbReference type="Pfam" id="PF00248">
    <property type="entry name" value="Aldo_ket_red"/>
    <property type="match status" value="1"/>
</dbReference>
<keyword evidence="2" id="KW-0521">NADP</keyword>
<protein>
    <submittedName>
        <fullName evidence="5">Aldose reductase</fullName>
    </submittedName>
</protein>
<evidence type="ECO:0000256" key="3">
    <source>
        <dbReference type="ARBA" id="ARBA00023002"/>
    </source>
</evidence>
<dbReference type="Gene3D" id="3.20.20.100">
    <property type="entry name" value="NADP-dependent oxidoreductase domain"/>
    <property type="match status" value="1"/>
</dbReference>
<proteinExistence type="inferred from homology"/>
<feature type="domain" description="NADP-dependent oxidoreductase" evidence="4">
    <location>
        <begin position="74"/>
        <end position="348"/>
    </location>
</feature>
<dbReference type="PROSITE" id="PS00798">
    <property type="entry name" value="ALDOKETO_REDUCTASE_1"/>
    <property type="match status" value="1"/>
</dbReference>
<reference evidence="5" key="1">
    <citation type="journal article" date="2014" name="BMC Genomics">
        <title>Characterizing the developmental transcriptome of the oriental fruit fly, Bactrocera dorsalis (Diptera: Tephritidae) through comparative genomic analysis with Drosophila melanogaster utilizing modENCODE datasets.</title>
        <authorList>
            <person name="Geib S.M."/>
            <person name="Calla B."/>
            <person name="Hall B."/>
            <person name="Hou S."/>
            <person name="Manoukis N.C."/>
        </authorList>
    </citation>
    <scope>NUCLEOTIDE SEQUENCE</scope>
    <source>
        <strain evidence="5">Punador</strain>
    </source>
</reference>
<accession>A0A034WFV2</accession>
<dbReference type="InterPro" id="IPR023210">
    <property type="entry name" value="NADP_OxRdtase_dom"/>
</dbReference>
<sequence>MFISSKKLSKTHFDFALSCFATFCKKIVVKRAPFGRLLANQTNLLFLSKKSKSESLKMPIPTTKLNNDVEMPMIGYGTWRMPANDVTRLVKEAIDVGYRHIDCADIYGNQKEVGLAIEEKIKEGVVARKDLFITGKLWNTKHDPKLVVAACQNALNLLKITYFDNYLIHWPTGFADSDENYPKDKDGNTIFSDIDYVDTWCAMETLVDQGLCRSIGVSNFNIEQLQRVLDVARIKPANLQVECHPYLNQNKLMDFCSKYNIVITAYSPLGSPHSPYDKPGTHKLLQHPLIVELAQKYQRAPALILLRYQVQRGNAAITMSTKREHMADNLDVCNFELTEAEMFEINGLNFNGRYNLMQNAKGHPHHPFENEKN</sequence>
<dbReference type="InterPro" id="IPR018170">
    <property type="entry name" value="Aldo/ket_reductase_CS"/>
</dbReference>
<gene>
    <name evidence="5" type="primary">ALDR</name>
</gene>
<evidence type="ECO:0000256" key="2">
    <source>
        <dbReference type="ARBA" id="ARBA00022857"/>
    </source>
</evidence>